<evidence type="ECO:0000313" key="2">
    <source>
        <dbReference type="EMBL" id="KZR98536.1"/>
    </source>
</evidence>
<comment type="caution">
    <text evidence="2">The sequence shown here is derived from an EMBL/GenBank/DDBJ whole genome shotgun (WGS) entry which is preliminary data.</text>
</comment>
<evidence type="ECO:0000256" key="1">
    <source>
        <dbReference type="SAM" id="MobiDB-lite"/>
    </source>
</evidence>
<dbReference type="Proteomes" id="UP000076858">
    <property type="component" value="Unassembled WGS sequence"/>
</dbReference>
<keyword evidence="3" id="KW-1185">Reference proteome</keyword>
<name>A0A164G508_9CRUS</name>
<feature type="non-terminal residue" evidence="2">
    <location>
        <position position="108"/>
    </location>
</feature>
<accession>A0A164G508</accession>
<organism evidence="2 3">
    <name type="scientific">Daphnia magna</name>
    <dbReference type="NCBI Taxonomy" id="35525"/>
    <lineage>
        <taxon>Eukaryota</taxon>
        <taxon>Metazoa</taxon>
        <taxon>Ecdysozoa</taxon>
        <taxon>Arthropoda</taxon>
        <taxon>Crustacea</taxon>
        <taxon>Branchiopoda</taxon>
        <taxon>Diplostraca</taxon>
        <taxon>Cladocera</taxon>
        <taxon>Anomopoda</taxon>
        <taxon>Daphniidae</taxon>
        <taxon>Daphnia</taxon>
    </lineage>
</organism>
<sequence>MLALAVAMPYPEEEAPIVVSPEVLDAVAPVDELANPAAAPSELAEGEKVDERYRPNYGHQAGQLQSSTVYQQQSSSHQQQSSSLTMQQQLGHQNAGYHANNAAGGNHL</sequence>
<feature type="compositionally biased region" description="Basic and acidic residues" evidence="1">
    <location>
        <begin position="45"/>
        <end position="54"/>
    </location>
</feature>
<feature type="region of interest" description="Disordered" evidence="1">
    <location>
        <begin position="35"/>
        <end position="108"/>
    </location>
</feature>
<dbReference type="AlphaFoldDB" id="A0A164G508"/>
<gene>
    <name evidence="2" type="ORF">APZ42_005995</name>
</gene>
<proteinExistence type="predicted"/>
<dbReference type="EMBL" id="LRGB01016701">
    <property type="protein sequence ID" value="KZR98536.1"/>
    <property type="molecule type" value="Genomic_DNA"/>
</dbReference>
<reference evidence="2 3" key="1">
    <citation type="submission" date="2016-03" db="EMBL/GenBank/DDBJ databases">
        <title>EvidentialGene: Evidence-directed Construction of Genes on Genomes.</title>
        <authorList>
            <person name="Gilbert D.G."/>
            <person name="Choi J.-H."/>
            <person name="Mockaitis K."/>
            <person name="Colbourne J."/>
            <person name="Pfrender M."/>
        </authorList>
    </citation>
    <scope>NUCLEOTIDE SEQUENCE [LARGE SCALE GENOMIC DNA]</scope>
    <source>
        <strain evidence="2 3">Xinb3</strain>
        <tissue evidence="2">Complete organism</tissue>
    </source>
</reference>
<protein>
    <submittedName>
        <fullName evidence="2">Uncharacterized protein</fullName>
    </submittedName>
</protein>
<feature type="compositionally biased region" description="Low complexity" evidence="1">
    <location>
        <begin position="63"/>
        <end position="108"/>
    </location>
</feature>
<evidence type="ECO:0000313" key="3">
    <source>
        <dbReference type="Proteomes" id="UP000076858"/>
    </source>
</evidence>